<evidence type="ECO:0000313" key="3">
    <source>
        <dbReference type="Proteomes" id="UP000290407"/>
    </source>
</evidence>
<organism evidence="2 3">
    <name type="scientific">Spirosoma sordidisoli</name>
    <dbReference type="NCBI Taxonomy" id="2502893"/>
    <lineage>
        <taxon>Bacteria</taxon>
        <taxon>Pseudomonadati</taxon>
        <taxon>Bacteroidota</taxon>
        <taxon>Cytophagia</taxon>
        <taxon>Cytophagales</taxon>
        <taxon>Cytophagaceae</taxon>
        <taxon>Spirosoma</taxon>
    </lineage>
</organism>
<dbReference type="EMBL" id="SBLB01000004">
    <property type="protein sequence ID" value="RYC68894.1"/>
    <property type="molecule type" value="Genomic_DNA"/>
</dbReference>
<dbReference type="Gene3D" id="3.10.450.50">
    <property type="match status" value="1"/>
</dbReference>
<reference evidence="2 3" key="1">
    <citation type="submission" date="2019-01" db="EMBL/GenBank/DDBJ databases">
        <title>Spirosoma flava sp. nov., a propanil-degrading bacterium isolated from herbicide-contaminated soil.</title>
        <authorList>
            <person name="Zhang L."/>
            <person name="Jiang J.-D."/>
        </authorList>
    </citation>
    <scope>NUCLEOTIDE SEQUENCE [LARGE SCALE GENOMIC DNA]</scope>
    <source>
        <strain evidence="2 3">TY50</strain>
    </source>
</reference>
<dbReference type="AlphaFoldDB" id="A0A4Q2UI76"/>
<dbReference type="Proteomes" id="UP000290407">
    <property type="component" value="Unassembled WGS sequence"/>
</dbReference>
<proteinExistence type="predicted"/>
<dbReference type="SUPFAM" id="SSF54427">
    <property type="entry name" value="NTF2-like"/>
    <property type="match status" value="1"/>
</dbReference>
<feature type="domain" description="SnoaL-like" evidence="1">
    <location>
        <begin position="14"/>
        <end position="119"/>
    </location>
</feature>
<dbReference type="RefSeq" id="WP_129602515.1">
    <property type="nucleotide sequence ID" value="NZ_SBLB01000004.1"/>
</dbReference>
<protein>
    <submittedName>
        <fullName evidence="2">Nuclear transport factor 2 family protein</fullName>
    </submittedName>
</protein>
<dbReference type="Pfam" id="PF12680">
    <property type="entry name" value="SnoaL_2"/>
    <property type="match status" value="1"/>
</dbReference>
<sequence length="145" mass="16711">MKTNPNQGQALFQTLLDAFNQDWQTVIDLFTDDAFIEYPYAPSIGVPARLNKDNYRAHLQNILPQMPGIAFSNVRVYPLQQPYTYWAEVHGETTMPATGNLYRQDYVMFFTIAGNQFSRYREYWNPVAFLQASGQDTLTTPLLKS</sequence>
<dbReference type="InterPro" id="IPR037401">
    <property type="entry name" value="SnoaL-like"/>
</dbReference>
<evidence type="ECO:0000313" key="2">
    <source>
        <dbReference type="EMBL" id="RYC68894.1"/>
    </source>
</evidence>
<gene>
    <name evidence="2" type="ORF">EQG79_15930</name>
</gene>
<evidence type="ECO:0000259" key="1">
    <source>
        <dbReference type="Pfam" id="PF12680"/>
    </source>
</evidence>
<comment type="caution">
    <text evidence="2">The sequence shown here is derived from an EMBL/GenBank/DDBJ whole genome shotgun (WGS) entry which is preliminary data.</text>
</comment>
<keyword evidence="3" id="KW-1185">Reference proteome</keyword>
<dbReference type="InterPro" id="IPR032710">
    <property type="entry name" value="NTF2-like_dom_sf"/>
</dbReference>
<name>A0A4Q2UI76_9BACT</name>
<accession>A0A4Q2UI76</accession>